<sequence length="335" mass="37074">MLAVPLIVVALFVLVPGLNSVRQHEAEPRIAVHRGDSFRQIVESLHDAGAVRFRWPLLAAGVLNPKLRNIKPGRYTVPRNLSSVALLDYLHSRPQDEVRLMIPNGVEQTQIASIIAGGLDIDSTAFMAATRDPKLLQSLGIEGRSTEGYLFPGTYNFPWASTPDEVVTFLTRQFRSFYSDSLQQRAKSAGLDENRLLTLASIVEAETPLDEEKPVVASVYLNRLKRNMRLQADPTVQYAIPGPARRLLFKDLEIDSPYNTYRNAGLPPGPICNPGPASINAVLNPARTNYLYFVATGRGGHAFASTLAGHAQNVQHYRSVRAKLLREQAQEADQR</sequence>
<keyword evidence="7" id="KW-0997">Cell inner membrane</keyword>
<evidence type="ECO:0000256" key="1">
    <source>
        <dbReference type="ARBA" id="ARBA00022475"/>
    </source>
</evidence>
<dbReference type="Pfam" id="PF02618">
    <property type="entry name" value="YceG"/>
    <property type="match status" value="1"/>
</dbReference>
<dbReference type="Proteomes" id="UP000008811">
    <property type="component" value="Chromosome"/>
</dbReference>
<keyword evidence="2 7" id="KW-0812">Transmembrane</keyword>
<dbReference type="PANTHER" id="PTHR30518:SF2">
    <property type="entry name" value="ENDOLYTIC MUREIN TRANSGLYCOSYLASE"/>
    <property type="match status" value="1"/>
</dbReference>
<dbReference type="NCBIfam" id="TIGR00247">
    <property type="entry name" value="endolytic transglycosylase MltG"/>
    <property type="match status" value="1"/>
</dbReference>
<keyword evidence="3 7" id="KW-1133">Transmembrane helix</keyword>
<evidence type="ECO:0000256" key="5">
    <source>
        <dbReference type="ARBA" id="ARBA00023239"/>
    </source>
</evidence>
<dbReference type="EMBL" id="CP001099">
    <property type="protein sequence ID" value="ACF12462.1"/>
    <property type="molecule type" value="Genomic_DNA"/>
</dbReference>
<name>B3QLX6_CHLP8</name>
<accession>B3QLX6</accession>
<dbReference type="HOGENOM" id="CLU_025574_2_0_10"/>
<evidence type="ECO:0000256" key="3">
    <source>
        <dbReference type="ARBA" id="ARBA00022989"/>
    </source>
</evidence>
<comment type="catalytic activity">
    <reaction evidence="7">
        <text>a peptidoglycan chain = a peptidoglycan chain with N-acetyl-1,6-anhydromuramyl-[peptide] at the reducing end + a peptidoglycan chain with N-acetylglucosamine at the non-reducing end.</text>
        <dbReference type="EC" id="4.2.2.29"/>
    </reaction>
</comment>
<dbReference type="GO" id="GO:0071555">
    <property type="term" value="P:cell wall organization"/>
    <property type="evidence" value="ECO:0007669"/>
    <property type="project" value="UniProtKB-KW"/>
</dbReference>
<evidence type="ECO:0000313" key="9">
    <source>
        <dbReference type="Proteomes" id="UP000008811"/>
    </source>
</evidence>
<dbReference type="Gene3D" id="3.30.160.60">
    <property type="entry name" value="Classic Zinc Finger"/>
    <property type="match status" value="1"/>
</dbReference>
<dbReference type="HAMAP" id="MF_02065">
    <property type="entry name" value="MltG"/>
    <property type="match status" value="1"/>
</dbReference>
<keyword evidence="4 7" id="KW-0472">Membrane</keyword>
<evidence type="ECO:0000256" key="4">
    <source>
        <dbReference type="ARBA" id="ARBA00023136"/>
    </source>
</evidence>
<evidence type="ECO:0000256" key="7">
    <source>
        <dbReference type="HAMAP-Rule" id="MF_02065"/>
    </source>
</evidence>
<evidence type="ECO:0000256" key="2">
    <source>
        <dbReference type="ARBA" id="ARBA00022692"/>
    </source>
</evidence>
<dbReference type="eggNOG" id="COG1559">
    <property type="taxonomic scope" value="Bacteria"/>
</dbReference>
<reference evidence="8" key="1">
    <citation type="submission" date="2008-06" db="EMBL/GenBank/DDBJ databases">
        <title>Complete sequence of Chlorobaculum parvum NCIB 8327.</title>
        <authorList>
            <consortium name="US DOE Joint Genome Institute"/>
            <person name="Lucas S."/>
            <person name="Copeland A."/>
            <person name="Lapidus A."/>
            <person name="Glavina del Rio T."/>
            <person name="Dalin E."/>
            <person name="Tice H."/>
            <person name="Bruce D."/>
            <person name="Goodwin L."/>
            <person name="Pitluck S."/>
            <person name="Schmutz J."/>
            <person name="Larimer F."/>
            <person name="Land M."/>
            <person name="Hauser L."/>
            <person name="Kyrpides N."/>
            <person name="Mikhailova N."/>
            <person name="Zhao F."/>
            <person name="Li T."/>
            <person name="Liu Z."/>
            <person name="Overmann J."/>
            <person name="Bryant D.A."/>
            <person name="Richardson P."/>
        </authorList>
    </citation>
    <scope>NUCLEOTIDE SEQUENCE [LARGE SCALE GENOMIC DNA]</scope>
    <source>
        <strain evidence="8">NCIB 8327</strain>
    </source>
</reference>
<comment type="similarity">
    <text evidence="7">Belongs to the transglycosylase MltG family.</text>
</comment>
<gene>
    <name evidence="7" type="primary">mltG</name>
    <name evidence="8" type="ordered locus">Cpar_2076</name>
</gene>
<proteinExistence type="inferred from homology"/>
<comment type="function">
    <text evidence="7">Functions as a peptidoglycan terminase that cleaves nascent peptidoglycan strands endolytically to terminate their elongation.</text>
</comment>
<keyword evidence="9" id="KW-1185">Reference proteome</keyword>
<evidence type="ECO:0000313" key="8">
    <source>
        <dbReference type="EMBL" id="ACF12462.1"/>
    </source>
</evidence>
<dbReference type="AlphaFoldDB" id="B3QLX6"/>
<organism evidence="8 9">
    <name type="scientific">Chlorobaculum parvum (strain DSM 263 / NCIMB 8327)</name>
    <name type="common">Chlorobium vibrioforme subsp. thiosulfatophilum</name>
    <dbReference type="NCBI Taxonomy" id="517417"/>
    <lineage>
        <taxon>Bacteria</taxon>
        <taxon>Pseudomonadati</taxon>
        <taxon>Chlorobiota</taxon>
        <taxon>Chlorobiia</taxon>
        <taxon>Chlorobiales</taxon>
        <taxon>Chlorobiaceae</taxon>
        <taxon>Chlorobaculum</taxon>
    </lineage>
</organism>
<dbReference type="GO" id="GO:0009252">
    <property type="term" value="P:peptidoglycan biosynthetic process"/>
    <property type="evidence" value="ECO:0007669"/>
    <property type="project" value="UniProtKB-UniRule"/>
</dbReference>
<dbReference type="EC" id="4.2.2.29" evidence="7"/>
<keyword evidence="5 7" id="KW-0456">Lyase</keyword>
<keyword evidence="6 7" id="KW-0961">Cell wall biogenesis/degradation</keyword>
<dbReference type="GO" id="GO:0008932">
    <property type="term" value="F:lytic endotransglycosylase activity"/>
    <property type="evidence" value="ECO:0007669"/>
    <property type="project" value="UniProtKB-UniRule"/>
</dbReference>
<dbReference type="GO" id="GO:0005886">
    <property type="term" value="C:plasma membrane"/>
    <property type="evidence" value="ECO:0007669"/>
    <property type="project" value="UniProtKB-UniRule"/>
</dbReference>
<dbReference type="STRING" id="517417.Cpar_2076"/>
<protein>
    <recommendedName>
        <fullName evidence="7">Endolytic murein transglycosylase</fullName>
        <ecNumber evidence="7">4.2.2.29</ecNumber>
    </recommendedName>
    <alternativeName>
        <fullName evidence="7">Peptidoglycan lytic transglycosylase</fullName>
    </alternativeName>
    <alternativeName>
        <fullName evidence="7">Peptidoglycan polymerization terminase</fullName>
    </alternativeName>
</protein>
<keyword evidence="1 7" id="KW-1003">Cell membrane</keyword>
<dbReference type="KEGG" id="cpc:Cpar_2076"/>
<feature type="site" description="Important for catalytic activity" evidence="7">
    <location>
        <position position="206"/>
    </location>
</feature>
<dbReference type="CDD" id="cd08010">
    <property type="entry name" value="MltG_like"/>
    <property type="match status" value="1"/>
</dbReference>
<evidence type="ECO:0000256" key="6">
    <source>
        <dbReference type="ARBA" id="ARBA00023316"/>
    </source>
</evidence>
<dbReference type="Gene3D" id="3.30.1490.480">
    <property type="entry name" value="Endolytic murein transglycosylase"/>
    <property type="match status" value="1"/>
</dbReference>
<dbReference type="PANTHER" id="PTHR30518">
    <property type="entry name" value="ENDOLYTIC MUREIN TRANSGLYCOSYLASE"/>
    <property type="match status" value="1"/>
</dbReference>
<dbReference type="InterPro" id="IPR003770">
    <property type="entry name" value="MLTG-like"/>
</dbReference>